<dbReference type="Pfam" id="PF13424">
    <property type="entry name" value="TPR_12"/>
    <property type="match status" value="2"/>
</dbReference>
<feature type="region of interest" description="Disordered" evidence="11">
    <location>
        <begin position="598"/>
        <end position="646"/>
    </location>
</feature>
<feature type="repeat" description="TPR" evidence="10">
    <location>
        <begin position="273"/>
        <end position="306"/>
    </location>
</feature>
<feature type="compositionally biased region" description="Low complexity" evidence="11">
    <location>
        <begin position="759"/>
        <end position="768"/>
    </location>
</feature>
<evidence type="ECO:0000256" key="11">
    <source>
        <dbReference type="SAM" id="MobiDB-lite"/>
    </source>
</evidence>
<name>A0A7M7IZQ2_VARDE</name>
<dbReference type="InterPro" id="IPR003109">
    <property type="entry name" value="GoLoco_motif"/>
</dbReference>
<dbReference type="KEGG" id="vde:111243124"/>
<accession>A0A7M7IZQ2</accession>
<feature type="compositionally biased region" description="Polar residues" evidence="11">
    <location>
        <begin position="556"/>
        <end position="569"/>
    </location>
</feature>
<dbReference type="RefSeq" id="XP_022643954.1">
    <property type="nucleotide sequence ID" value="XM_022788219.1"/>
</dbReference>
<evidence type="ECO:0000256" key="10">
    <source>
        <dbReference type="PROSITE-ProRule" id="PRU00339"/>
    </source>
</evidence>
<feature type="compositionally biased region" description="Low complexity" evidence="11">
    <location>
        <begin position="634"/>
        <end position="646"/>
    </location>
</feature>
<dbReference type="InterPro" id="IPR011990">
    <property type="entry name" value="TPR-like_helical_dom_sf"/>
</dbReference>
<dbReference type="InterPro" id="IPR019734">
    <property type="entry name" value="TPR_rpt"/>
</dbReference>
<feature type="compositionally biased region" description="Low complexity" evidence="11">
    <location>
        <begin position="847"/>
        <end position="904"/>
    </location>
</feature>
<dbReference type="Proteomes" id="UP000594260">
    <property type="component" value="Unplaced"/>
</dbReference>
<evidence type="ECO:0000256" key="8">
    <source>
        <dbReference type="ARBA" id="ARBA00022803"/>
    </source>
</evidence>
<dbReference type="RefSeq" id="XP_022643953.1">
    <property type="nucleotide sequence ID" value="XM_022788218.1"/>
</dbReference>
<evidence type="ECO:0000256" key="3">
    <source>
        <dbReference type="ARBA" id="ARBA00006600"/>
    </source>
</evidence>
<dbReference type="Pfam" id="PF02188">
    <property type="entry name" value="GoLoco"/>
    <property type="match status" value="4"/>
</dbReference>
<keyword evidence="7" id="KW-0677">Repeat</keyword>
<dbReference type="GO" id="GO:0005886">
    <property type="term" value="C:plasma membrane"/>
    <property type="evidence" value="ECO:0007669"/>
    <property type="project" value="UniProtKB-SubCell"/>
</dbReference>
<keyword evidence="8 10" id="KW-0802">TPR repeat</keyword>
<dbReference type="SMART" id="SM00028">
    <property type="entry name" value="TPR"/>
    <property type="match status" value="6"/>
</dbReference>
<evidence type="ECO:0000256" key="2">
    <source>
        <dbReference type="ARBA" id="ARBA00004496"/>
    </source>
</evidence>
<dbReference type="FunFam" id="1.25.40.10:FF:000043">
    <property type="entry name" value="G-protein-signaling modulator 2 isoform X1"/>
    <property type="match status" value="1"/>
</dbReference>
<feature type="region of interest" description="Disordered" evidence="11">
    <location>
        <begin position="826"/>
        <end position="911"/>
    </location>
</feature>
<dbReference type="GO" id="GO:0000132">
    <property type="term" value="P:establishment of mitotic spindle orientation"/>
    <property type="evidence" value="ECO:0007669"/>
    <property type="project" value="TreeGrafter"/>
</dbReference>
<feature type="region of interest" description="Disordered" evidence="11">
    <location>
        <begin position="404"/>
        <end position="466"/>
    </location>
</feature>
<feature type="region of interest" description="Disordered" evidence="11">
    <location>
        <begin position="756"/>
        <end position="797"/>
    </location>
</feature>
<feature type="compositionally biased region" description="Low complexity" evidence="11">
    <location>
        <begin position="697"/>
        <end position="709"/>
    </location>
</feature>
<feature type="region of interest" description="Disordered" evidence="11">
    <location>
        <begin position="534"/>
        <end position="570"/>
    </location>
</feature>
<dbReference type="PROSITE" id="PS50005">
    <property type="entry name" value="TPR"/>
    <property type="match status" value="2"/>
</dbReference>
<evidence type="ECO:0000256" key="6">
    <source>
        <dbReference type="ARBA" id="ARBA00022553"/>
    </source>
</evidence>
<evidence type="ECO:0000313" key="12">
    <source>
        <dbReference type="EnsemblMetazoa" id="XP_022643954"/>
    </source>
</evidence>
<protein>
    <submittedName>
        <fullName evidence="12">Uncharacterized protein</fullName>
    </submittedName>
</protein>
<dbReference type="OrthoDB" id="286233at2759"/>
<sequence>MSSPVGSQGKYQVTSINATPAGECSKMVNEASNGKGGGAQHQQLQQSQQLDPTMCLELALEGERLCKSGDFTAGVAFLEAAVRLGTDDARVLSAIYSQLGNAYFYLSDYERALRFHELDLKIVQTQRDALGEAKASGNLGNTLKMLGRFDEATLFCERHLIISRKEGDKIGEGRAYYNLGNVFHSKAKQLARGTRLEPGDYPVEVRVLLHKAVECYEKNLDLMVKLSDRVAQGRAYGNLGNTHYLLGNFRRAITFHEQRLKFATEFRDRAAERRAYSNLGNCHVFLGEFARAAECYRRTRKLAQQLNDRAVEAQACYSLGNIYTLIGDLENALGFHLEHLEIAKELQDRVGEGRAYQSLAHCHQGLGSLEKAAELASLHLQLAQETGDTESEVVARQTLEELSAQLGTPIRQPPHKVRRRSMEDMSLVSMTPESRQATGSATDNENEKDGSTSTNAEDDKAEAMETSCQAIDGEKNSFLDMLTELQGDRMDDQRCQVVTQASSSSASVKRFNLRTRSVSVDTHHRDVLHHVSSTRTTNSTVTASQTTAGGSGGQRVTGSRTRGSISGVSGATGEVREELLDLIEGLQSRRMNEQRTSLPQLPGLIGSGGAAEVSNSGRGTGLGRRAVGDNGHLQSNINNNNSQVVPNRMQLSGEDFFEMLARCQSSRLEEQRSRMPQQADTLSLGSADSGAHLAPSNAGQQQNAGNAAGTSSGTTHRTSAPTVPDEDFFSLILKVQGDRIEDQRTAFKPIQENLEAHGASDSGRASSGKGSGSGSGGTGSQRSSTRSNRENAGGLRGSLKQALKAVARNARPSVKLNSSARKPLHSFHHQLQQQQSMGSSKRKGLASLSNSQSSLSSRTSRSSRLTCQSSSMTTMTTSTSASSATSGVSLRSSSNAAASSSGANLVPPAKN</sequence>
<dbReference type="RefSeq" id="XP_022643955.1">
    <property type="nucleotide sequence ID" value="XM_022788220.1"/>
</dbReference>
<organism evidence="12 13">
    <name type="scientific">Varroa destructor</name>
    <name type="common">Honeybee mite</name>
    <dbReference type="NCBI Taxonomy" id="109461"/>
    <lineage>
        <taxon>Eukaryota</taxon>
        <taxon>Metazoa</taxon>
        <taxon>Ecdysozoa</taxon>
        <taxon>Arthropoda</taxon>
        <taxon>Chelicerata</taxon>
        <taxon>Arachnida</taxon>
        <taxon>Acari</taxon>
        <taxon>Parasitiformes</taxon>
        <taxon>Mesostigmata</taxon>
        <taxon>Gamasina</taxon>
        <taxon>Dermanyssoidea</taxon>
        <taxon>Varroidae</taxon>
        <taxon>Varroa</taxon>
    </lineage>
</organism>
<dbReference type="PANTHER" id="PTHR45954:SF1">
    <property type="entry name" value="LD33695P"/>
    <property type="match status" value="1"/>
</dbReference>
<feature type="compositionally biased region" description="Polar residues" evidence="11">
    <location>
        <begin position="710"/>
        <end position="721"/>
    </location>
</feature>
<dbReference type="InParanoid" id="A0A7M7IZQ2"/>
<dbReference type="AlphaFoldDB" id="A0A7M7IZQ2"/>
<dbReference type="InterPro" id="IPR052386">
    <property type="entry name" value="GPSM"/>
</dbReference>
<evidence type="ECO:0000256" key="5">
    <source>
        <dbReference type="ARBA" id="ARBA00022490"/>
    </source>
</evidence>
<dbReference type="SUPFAM" id="SSF48452">
    <property type="entry name" value="TPR-like"/>
    <property type="match status" value="2"/>
</dbReference>
<feature type="repeat" description="TPR" evidence="10">
    <location>
        <begin position="93"/>
        <end position="126"/>
    </location>
</feature>
<dbReference type="RefSeq" id="XP_022643956.1">
    <property type="nucleotide sequence ID" value="XM_022788221.1"/>
</dbReference>
<dbReference type="EnsemblMetazoa" id="XM_022788220">
    <property type="protein sequence ID" value="XP_022643955"/>
    <property type="gene ID" value="LOC111243124"/>
</dbReference>
<dbReference type="GO" id="GO:0001965">
    <property type="term" value="F:G-protein alpha-subunit binding"/>
    <property type="evidence" value="ECO:0007669"/>
    <property type="project" value="TreeGrafter"/>
</dbReference>
<keyword evidence="13" id="KW-1185">Reference proteome</keyword>
<dbReference type="OMA" id="NQSVLGH"/>
<feature type="compositionally biased region" description="Polar residues" evidence="11">
    <location>
        <begin position="428"/>
        <end position="443"/>
    </location>
</feature>
<evidence type="ECO:0000256" key="1">
    <source>
        <dbReference type="ARBA" id="ARBA00004236"/>
    </source>
</evidence>
<dbReference type="EnsemblMetazoa" id="XM_022788219">
    <property type="protein sequence ID" value="XP_022643954"/>
    <property type="gene ID" value="LOC111243124"/>
</dbReference>
<evidence type="ECO:0000313" key="13">
    <source>
        <dbReference type="Proteomes" id="UP000594260"/>
    </source>
</evidence>
<dbReference type="FunCoup" id="A0A7M7IZQ2">
    <property type="interactions" value="393"/>
</dbReference>
<evidence type="ECO:0000256" key="7">
    <source>
        <dbReference type="ARBA" id="ARBA00022737"/>
    </source>
</evidence>
<dbReference type="GeneID" id="111243124"/>
<keyword evidence="4" id="KW-1003">Cell membrane</keyword>
<dbReference type="CTD" id="53569"/>
<dbReference type="PANTHER" id="PTHR45954">
    <property type="entry name" value="LD33695P"/>
    <property type="match status" value="1"/>
</dbReference>
<reference evidence="12" key="1">
    <citation type="submission" date="2021-01" db="UniProtKB">
        <authorList>
            <consortium name="EnsemblMetazoa"/>
        </authorList>
    </citation>
    <scope>IDENTIFICATION</scope>
</reference>
<keyword evidence="5" id="KW-0963">Cytoplasm</keyword>
<evidence type="ECO:0000256" key="9">
    <source>
        <dbReference type="ARBA" id="ARBA00023136"/>
    </source>
</evidence>
<dbReference type="SMART" id="SM00390">
    <property type="entry name" value="GoLoco"/>
    <property type="match status" value="4"/>
</dbReference>
<dbReference type="EnsemblMetazoa" id="XM_022788218">
    <property type="protein sequence ID" value="XP_022643953"/>
    <property type="gene ID" value="LOC111243124"/>
</dbReference>
<dbReference type="EnsemblMetazoa" id="XM_022788221">
    <property type="protein sequence ID" value="XP_022643956"/>
    <property type="gene ID" value="LOC111243124"/>
</dbReference>
<dbReference type="GO" id="GO:0005092">
    <property type="term" value="F:GDP-dissociation inhibitor activity"/>
    <property type="evidence" value="ECO:0007669"/>
    <property type="project" value="TreeGrafter"/>
</dbReference>
<comment type="subcellular location">
    <subcellularLocation>
        <location evidence="1">Cell membrane</location>
    </subcellularLocation>
    <subcellularLocation>
        <location evidence="2">Cytoplasm</location>
    </subcellularLocation>
</comment>
<keyword evidence="9" id="KW-0472">Membrane</keyword>
<feature type="compositionally biased region" description="Gly residues" evidence="11">
    <location>
        <begin position="769"/>
        <end position="779"/>
    </location>
</feature>
<dbReference type="GO" id="GO:0005938">
    <property type="term" value="C:cell cortex"/>
    <property type="evidence" value="ECO:0007669"/>
    <property type="project" value="TreeGrafter"/>
</dbReference>
<evidence type="ECO:0000256" key="4">
    <source>
        <dbReference type="ARBA" id="ARBA00022475"/>
    </source>
</evidence>
<dbReference type="Gene3D" id="1.25.40.10">
    <property type="entry name" value="Tetratricopeptide repeat domain"/>
    <property type="match status" value="3"/>
</dbReference>
<feature type="region of interest" description="Disordered" evidence="11">
    <location>
        <begin position="667"/>
        <end position="723"/>
    </location>
</feature>
<proteinExistence type="inferred from homology"/>
<feature type="compositionally biased region" description="Polar residues" evidence="11">
    <location>
        <begin position="674"/>
        <end position="686"/>
    </location>
</feature>
<comment type="similarity">
    <text evidence="3">Belongs to the GPSM family.</text>
</comment>
<feature type="compositionally biased region" description="Low complexity" evidence="11">
    <location>
        <begin position="534"/>
        <end position="548"/>
    </location>
</feature>
<dbReference type="PROSITE" id="PS50877">
    <property type="entry name" value="GOLOCO"/>
    <property type="match status" value="4"/>
</dbReference>
<keyword evidence="6" id="KW-0597">Phosphoprotein</keyword>